<organism evidence="2 3">
    <name type="scientific">Pedobacter cryoconitis</name>
    <dbReference type="NCBI Taxonomy" id="188932"/>
    <lineage>
        <taxon>Bacteria</taxon>
        <taxon>Pseudomonadati</taxon>
        <taxon>Bacteroidota</taxon>
        <taxon>Sphingobacteriia</taxon>
        <taxon>Sphingobacteriales</taxon>
        <taxon>Sphingobacteriaceae</taxon>
        <taxon>Pedobacter</taxon>
    </lineage>
</organism>
<dbReference type="SUPFAM" id="SSF53474">
    <property type="entry name" value="alpha/beta-Hydrolases"/>
    <property type="match status" value="1"/>
</dbReference>
<evidence type="ECO:0000313" key="3">
    <source>
        <dbReference type="Proteomes" id="UP000071561"/>
    </source>
</evidence>
<dbReference type="Gene3D" id="3.40.50.1820">
    <property type="entry name" value="alpha/beta hydrolase"/>
    <property type="match status" value="1"/>
</dbReference>
<dbReference type="RefSeq" id="WP_068398206.1">
    <property type="nucleotide sequence ID" value="NZ_CP014504.1"/>
</dbReference>
<reference evidence="2 3" key="1">
    <citation type="submission" date="2016-03" db="EMBL/GenBank/DDBJ databases">
        <title>Complete genome sequence of Pedobacter cryoconitis PAMC 27485.</title>
        <authorList>
            <person name="Lee J."/>
            <person name="Kim O.-S."/>
        </authorList>
    </citation>
    <scope>NUCLEOTIDE SEQUENCE [LARGE SCALE GENOMIC DNA]</scope>
    <source>
        <strain evidence="2 3">PAMC 27485</strain>
    </source>
</reference>
<keyword evidence="2" id="KW-0378">Hydrolase</keyword>
<dbReference type="KEGG" id="pcm:AY601_1334"/>
<dbReference type="PATRIC" id="fig|188932.3.peg.1385"/>
<dbReference type="Pfam" id="PF00561">
    <property type="entry name" value="Abhydrolase_1"/>
    <property type="match status" value="1"/>
</dbReference>
<evidence type="ECO:0000259" key="1">
    <source>
        <dbReference type="Pfam" id="PF00561"/>
    </source>
</evidence>
<name>A0A127VA76_9SPHI</name>
<evidence type="ECO:0000313" key="2">
    <source>
        <dbReference type="EMBL" id="AMP98253.1"/>
    </source>
</evidence>
<dbReference type="AlphaFoldDB" id="A0A127VA76"/>
<dbReference type="Proteomes" id="UP000071561">
    <property type="component" value="Chromosome"/>
</dbReference>
<gene>
    <name evidence="2" type="ORF">AY601_1334</name>
</gene>
<accession>A0A127VA76</accession>
<dbReference type="EMBL" id="CP014504">
    <property type="protein sequence ID" value="AMP98253.1"/>
    <property type="molecule type" value="Genomic_DNA"/>
</dbReference>
<dbReference type="GO" id="GO:0004806">
    <property type="term" value="F:triacylglycerol lipase activity"/>
    <property type="evidence" value="ECO:0007669"/>
    <property type="project" value="TreeGrafter"/>
</dbReference>
<dbReference type="InterPro" id="IPR050471">
    <property type="entry name" value="AB_hydrolase"/>
</dbReference>
<feature type="domain" description="AB hydrolase-1" evidence="1">
    <location>
        <begin position="23"/>
        <end position="275"/>
    </location>
</feature>
<dbReference type="InterPro" id="IPR000073">
    <property type="entry name" value="AB_hydrolase_1"/>
</dbReference>
<dbReference type="OrthoDB" id="2247630at2"/>
<protein>
    <submittedName>
        <fullName evidence="2">Alpha/beta hydrolase</fullName>
    </submittedName>
</protein>
<dbReference type="InterPro" id="IPR029058">
    <property type="entry name" value="AB_hydrolase_fold"/>
</dbReference>
<dbReference type="PANTHER" id="PTHR43433:SF5">
    <property type="entry name" value="AB HYDROLASE-1 DOMAIN-CONTAINING PROTEIN"/>
    <property type="match status" value="1"/>
</dbReference>
<proteinExistence type="predicted"/>
<dbReference type="PANTHER" id="PTHR43433">
    <property type="entry name" value="HYDROLASE, ALPHA/BETA FOLD FAMILY PROTEIN"/>
    <property type="match status" value="1"/>
</dbReference>
<sequence>MPFAKLNKIALFYDVMGPENTKTVLLISGLGSQLTSWSSSFCQEFVDNGFRVIRFDNRDSGLSTFIEFDIKNVSEMMGLLQQGKQPENAYKLADMANDVISLLDELKIEKVHVMGRSLGGIVAQIIASDYPERIESLTIIMSTSLNPTLPQPKAEVMGLMLRPMPNFKEELDLYLEKRLEFVKAITGSGFPIKLEDEKENILKDLQRSPSANILGQICAMALTSYDLDRLKKINIPTLVVHGSEDPLFPLACGKDIANSIPNACFMKIEGMGHSLPKDLNIIVIDAFMKNNVTQ</sequence>
<dbReference type="GO" id="GO:0046503">
    <property type="term" value="P:glycerolipid catabolic process"/>
    <property type="evidence" value="ECO:0007669"/>
    <property type="project" value="TreeGrafter"/>
</dbReference>
<keyword evidence="3" id="KW-1185">Reference proteome</keyword>